<sequence length="130" mass="15654">MDNLNIIKNNEGNMIIKVDNINAHPFNEFDLFIKQIDKREEIIKSILKKYETIKLVFTNNDYVLITPAFNKKYKFQRTYIYRDNEPLGHMEYSNENELIRDTYIMYDLKYIEVKSQDRSNMEELDVILSA</sequence>
<gene>
    <name evidence="1" type="ORF">C672_3514</name>
</gene>
<dbReference type="EMBL" id="AVNC01000022">
    <property type="protein sequence ID" value="EQK39966.1"/>
    <property type="molecule type" value="Genomic_DNA"/>
</dbReference>
<comment type="caution">
    <text evidence="1">The sequence shown here is derived from an EMBL/GenBank/DDBJ whole genome shotgun (WGS) entry which is preliminary data.</text>
</comment>
<dbReference type="Proteomes" id="UP000015688">
    <property type="component" value="Unassembled WGS sequence"/>
</dbReference>
<dbReference type="AlphaFoldDB" id="T4VGS4"/>
<reference evidence="1 2" key="1">
    <citation type="submission" date="2013-06" db="EMBL/GenBank/DDBJ databases">
        <authorList>
            <person name="Walk S."/>
            <person name="Aronoff D."/>
            <person name="Young V.Y."/>
            <person name="Marsh J."/>
            <person name="Harrison L."/>
            <person name="Daugherty S.C."/>
            <person name="Shefchek K.A."/>
            <person name="Hine E.E."/>
            <person name="Tallon L.J."/>
            <person name="Sadzewicz L.K."/>
            <person name="Rasko D.A."/>
        </authorList>
    </citation>
    <scope>NUCLEOTIDE SEQUENCE [LARGE SCALE GENOMIC DNA]</scope>
    <source>
        <strain evidence="1 2">ATCC 638</strain>
    </source>
</reference>
<evidence type="ECO:0000313" key="2">
    <source>
        <dbReference type="Proteomes" id="UP000015688"/>
    </source>
</evidence>
<accession>T4VGS4</accession>
<evidence type="ECO:0000313" key="1">
    <source>
        <dbReference type="EMBL" id="EQK39966.1"/>
    </source>
</evidence>
<dbReference type="PATRIC" id="fig|1233171.3.peg.3382"/>
<protein>
    <submittedName>
        <fullName evidence="1">Uncharacterized protein</fullName>
    </submittedName>
</protein>
<proteinExistence type="predicted"/>
<name>T4VGS4_PARBF</name>
<dbReference type="GeneID" id="67474443"/>
<dbReference type="RefSeq" id="WP_021434434.1">
    <property type="nucleotide sequence ID" value="NZ_AVNC01000022.1"/>
</dbReference>
<organism evidence="1 2">
    <name type="scientific">Paraclostridium bifermentans ATCC 638 = DSM 14991</name>
    <dbReference type="NCBI Taxonomy" id="1233171"/>
    <lineage>
        <taxon>Bacteria</taxon>
        <taxon>Bacillati</taxon>
        <taxon>Bacillota</taxon>
        <taxon>Clostridia</taxon>
        <taxon>Peptostreptococcales</taxon>
        <taxon>Peptostreptococcaceae</taxon>
        <taxon>Paraclostridium</taxon>
    </lineage>
</organism>